<dbReference type="PANTHER" id="PTHR21207">
    <property type="entry name" value="PARKIN COREGULATED GENE PROTEIN PARK2 COREGULATED"/>
    <property type="match status" value="1"/>
</dbReference>
<dbReference type="InterPro" id="IPR019399">
    <property type="entry name" value="Parkin_co-regulated_protein"/>
</dbReference>
<dbReference type="GO" id="GO:0051879">
    <property type="term" value="F:Hsp90 protein binding"/>
    <property type="evidence" value="ECO:0007669"/>
    <property type="project" value="TreeGrafter"/>
</dbReference>
<feature type="compositionally biased region" description="Acidic residues" evidence="1">
    <location>
        <begin position="20"/>
        <end position="32"/>
    </location>
</feature>
<feature type="compositionally biased region" description="Polar residues" evidence="1">
    <location>
        <begin position="35"/>
        <end position="47"/>
    </location>
</feature>
<evidence type="ECO:0000313" key="3">
    <source>
        <dbReference type="Proteomes" id="UP001162640"/>
    </source>
</evidence>
<accession>A0A9W7E8X3</accession>
<dbReference type="AlphaFoldDB" id="A0A9W7E8X3"/>
<dbReference type="EMBL" id="BLQM01000151">
    <property type="protein sequence ID" value="GMH69798.1"/>
    <property type="molecule type" value="Genomic_DNA"/>
</dbReference>
<dbReference type="Proteomes" id="UP001162640">
    <property type="component" value="Unassembled WGS sequence"/>
</dbReference>
<dbReference type="GO" id="GO:0030544">
    <property type="term" value="F:Hsp70 protein binding"/>
    <property type="evidence" value="ECO:0007669"/>
    <property type="project" value="TreeGrafter"/>
</dbReference>
<dbReference type="PANTHER" id="PTHR21207:SF2">
    <property type="entry name" value="PARKIN COREGULATED GENE PROTEIN"/>
    <property type="match status" value="1"/>
</dbReference>
<sequence>MSSRYQPRSSPSRSNQSTFYDDDSDFSDDDSFDSLASSNITSVSRNVTTSQRHSLRSSHRNNNNPPSPTHTHQTSLTNATSLTHLHTNKREKLPHSSMNAGNPLEPFCSEFGRQFNENALPICIDQGVIGASKRHIGWSVDILSLNVSHHLPLFMSGLLETSPPYNFLSYEGCLDILLVSGPRGLILPSASKLIPAIKLSLQSGHRDSVSKGLYVLLCLLKCDDTSTGGLGAIPRAIAPYLPRLLPTLNLYIDDDKKIGVNGAYQMAEETLGSVVTRVLETCEELCGGNNWKPVCKVIKYCIPTYSSINAV</sequence>
<comment type="caution">
    <text evidence="2">The sequence shown here is derived from an EMBL/GenBank/DDBJ whole genome shotgun (WGS) entry which is preliminary data.</text>
</comment>
<feature type="region of interest" description="Disordered" evidence="1">
    <location>
        <begin position="1"/>
        <end position="75"/>
    </location>
</feature>
<reference evidence="3" key="1">
    <citation type="journal article" date="2023" name="Commun. Biol.">
        <title>Genome analysis of Parmales, the sister group of diatoms, reveals the evolutionary specialization of diatoms from phago-mixotrophs to photoautotrophs.</title>
        <authorList>
            <person name="Ban H."/>
            <person name="Sato S."/>
            <person name="Yoshikawa S."/>
            <person name="Yamada K."/>
            <person name="Nakamura Y."/>
            <person name="Ichinomiya M."/>
            <person name="Sato N."/>
            <person name="Blanc-Mathieu R."/>
            <person name="Endo H."/>
            <person name="Kuwata A."/>
            <person name="Ogata H."/>
        </authorList>
    </citation>
    <scope>NUCLEOTIDE SEQUENCE [LARGE SCALE GENOMIC DNA]</scope>
</reference>
<evidence type="ECO:0000313" key="2">
    <source>
        <dbReference type="EMBL" id="GMH69798.1"/>
    </source>
</evidence>
<feature type="compositionally biased region" description="Low complexity" evidence="1">
    <location>
        <begin position="60"/>
        <end position="75"/>
    </location>
</feature>
<protein>
    <submittedName>
        <fullName evidence="2">Uncharacterized protein</fullName>
    </submittedName>
</protein>
<feature type="compositionally biased region" description="Low complexity" evidence="1">
    <location>
        <begin position="1"/>
        <end position="17"/>
    </location>
</feature>
<gene>
    <name evidence="2" type="ORF">TL16_g05248</name>
</gene>
<evidence type="ECO:0000256" key="1">
    <source>
        <dbReference type="SAM" id="MobiDB-lite"/>
    </source>
</evidence>
<proteinExistence type="predicted"/>
<name>A0A9W7E8X3_9STRA</name>
<organism evidence="2 3">
    <name type="scientific">Triparma laevis f. inornata</name>
    <dbReference type="NCBI Taxonomy" id="1714386"/>
    <lineage>
        <taxon>Eukaryota</taxon>
        <taxon>Sar</taxon>
        <taxon>Stramenopiles</taxon>
        <taxon>Ochrophyta</taxon>
        <taxon>Bolidophyceae</taxon>
        <taxon>Parmales</taxon>
        <taxon>Triparmaceae</taxon>
        <taxon>Triparma</taxon>
    </lineage>
</organism>
<dbReference type="Pfam" id="PF10274">
    <property type="entry name" value="ParcG"/>
    <property type="match status" value="1"/>
</dbReference>